<dbReference type="InterPro" id="IPR001202">
    <property type="entry name" value="WW_dom"/>
</dbReference>
<comment type="caution">
    <text evidence="6">The sequence shown here is derived from an EMBL/GenBank/DDBJ whole genome shotgun (WGS) entry which is preliminary data.</text>
</comment>
<dbReference type="Gene3D" id="1.25.40.20">
    <property type="entry name" value="Ankyrin repeat-containing domain"/>
    <property type="match status" value="1"/>
</dbReference>
<evidence type="ECO:0000313" key="6">
    <source>
        <dbReference type="EMBL" id="KAF5836190.1"/>
    </source>
</evidence>
<dbReference type="InterPro" id="IPR002110">
    <property type="entry name" value="Ankyrin_rpt"/>
</dbReference>
<dbReference type="Pfam" id="PF00397">
    <property type="entry name" value="WW"/>
    <property type="match status" value="1"/>
</dbReference>
<feature type="signal peptide" evidence="4">
    <location>
        <begin position="1"/>
        <end position="23"/>
    </location>
</feature>
<feature type="repeat" description="ANK" evidence="3">
    <location>
        <begin position="104"/>
        <end position="136"/>
    </location>
</feature>
<dbReference type="SUPFAM" id="SSF48403">
    <property type="entry name" value="Ankyrin repeat"/>
    <property type="match status" value="1"/>
</dbReference>
<dbReference type="PANTHER" id="PTHR24171:SF8">
    <property type="entry name" value="BRCA1-ASSOCIATED RING DOMAIN PROTEIN 1"/>
    <property type="match status" value="1"/>
</dbReference>
<dbReference type="PROSITE" id="PS01159">
    <property type="entry name" value="WW_DOMAIN_1"/>
    <property type="match status" value="1"/>
</dbReference>
<dbReference type="SUPFAM" id="SSF51045">
    <property type="entry name" value="WW domain"/>
    <property type="match status" value="1"/>
</dbReference>
<organism evidence="6 7">
    <name type="scientific">Dunaliella salina</name>
    <name type="common">Green alga</name>
    <name type="synonym">Protococcus salinus</name>
    <dbReference type="NCBI Taxonomy" id="3046"/>
    <lineage>
        <taxon>Eukaryota</taxon>
        <taxon>Viridiplantae</taxon>
        <taxon>Chlorophyta</taxon>
        <taxon>core chlorophytes</taxon>
        <taxon>Chlorophyceae</taxon>
        <taxon>CS clade</taxon>
        <taxon>Chlamydomonadales</taxon>
        <taxon>Dunaliellaceae</taxon>
        <taxon>Dunaliella</taxon>
    </lineage>
</organism>
<keyword evidence="7" id="KW-1185">Reference proteome</keyword>
<feature type="chain" id="PRO_5046810214" evidence="4">
    <location>
        <begin position="24"/>
        <end position="326"/>
    </location>
</feature>
<keyword evidence="1" id="KW-0677">Repeat</keyword>
<keyword evidence="2 3" id="KW-0040">ANK repeat</keyword>
<feature type="domain" description="WW" evidence="5">
    <location>
        <begin position="166"/>
        <end position="199"/>
    </location>
</feature>
<sequence>MNSRVLCLLCSLCVCSFVPASNGAWGPSSAASKESVLTDKLVENIVKKNFDGFAKELASPDMDVNQPDSKGRLPLLEAVKSKDIKFVDGLLQYRALAASVDPATGTSPLMEAFKLGQAEIGKHLLAYGADINTANKAGQKPRDFAPNKGITELITKFDAGGPAAFEDEPGTWFYTNNENGIPYWYNRHTTDARWNMPPSCAWQKVEVQHQPKRYVNYVTGQTMYTLPNAKTMKNVRWYNPRINKHSWESPEDLQEWKPVYSPENDATFYFNVKTRESTWDQPPELAWQRVDNTDGPWSHFWWNSKTDEKQWHEPDHKAWERHDSDL</sequence>
<evidence type="ECO:0000256" key="4">
    <source>
        <dbReference type="SAM" id="SignalP"/>
    </source>
</evidence>
<gene>
    <name evidence="6" type="ORF">DUNSADRAFT_6299</name>
</gene>
<feature type="domain" description="WW" evidence="5">
    <location>
        <begin position="281"/>
        <end position="316"/>
    </location>
</feature>
<evidence type="ECO:0000256" key="3">
    <source>
        <dbReference type="PROSITE-ProRule" id="PRU00023"/>
    </source>
</evidence>
<protein>
    <submittedName>
        <fullName evidence="6">Zygote-specific Zys3 like protein</fullName>
    </submittedName>
</protein>
<evidence type="ECO:0000256" key="1">
    <source>
        <dbReference type="ARBA" id="ARBA00022737"/>
    </source>
</evidence>
<dbReference type="CDD" id="cd00201">
    <property type="entry name" value="WW"/>
    <property type="match status" value="1"/>
</dbReference>
<dbReference type="EMBL" id="MU069671">
    <property type="protein sequence ID" value="KAF5836190.1"/>
    <property type="molecule type" value="Genomic_DNA"/>
</dbReference>
<proteinExistence type="predicted"/>
<dbReference type="InterPro" id="IPR036020">
    <property type="entry name" value="WW_dom_sf"/>
</dbReference>
<name>A0ABQ7GNJ7_DUNSA</name>
<dbReference type="PROSITE" id="PS50088">
    <property type="entry name" value="ANK_REPEAT"/>
    <property type="match status" value="1"/>
</dbReference>
<dbReference type="Pfam" id="PF12796">
    <property type="entry name" value="Ank_2"/>
    <property type="match status" value="1"/>
</dbReference>
<evidence type="ECO:0000313" key="7">
    <source>
        <dbReference type="Proteomes" id="UP000815325"/>
    </source>
</evidence>
<dbReference type="Proteomes" id="UP000815325">
    <property type="component" value="Unassembled WGS sequence"/>
</dbReference>
<feature type="domain" description="WW" evidence="5">
    <location>
        <begin position="256"/>
        <end position="284"/>
    </location>
</feature>
<reference evidence="6" key="1">
    <citation type="submission" date="2017-08" db="EMBL/GenBank/DDBJ databases">
        <authorList>
            <person name="Polle J.E."/>
            <person name="Barry K."/>
            <person name="Cushman J."/>
            <person name="Schmutz J."/>
            <person name="Tran D."/>
            <person name="Hathwaick L.T."/>
            <person name="Yim W.C."/>
            <person name="Jenkins J."/>
            <person name="Mckie-Krisberg Z.M."/>
            <person name="Prochnik S."/>
            <person name="Lindquist E."/>
            <person name="Dockter R.B."/>
            <person name="Adam C."/>
            <person name="Molina H."/>
            <person name="Bunkerborg J."/>
            <person name="Jin E."/>
            <person name="Buchheim M."/>
            <person name="Magnuson J."/>
        </authorList>
    </citation>
    <scope>NUCLEOTIDE SEQUENCE</scope>
    <source>
        <strain evidence="6">CCAP 19/18</strain>
    </source>
</reference>
<evidence type="ECO:0000259" key="5">
    <source>
        <dbReference type="PROSITE" id="PS50020"/>
    </source>
</evidence>
<accession>A0ABQ7GNJ7</accession>
<dbReference type="PROSITE" id="PS50297">
    <property type="entry name" value="ANK_REP_REGION"/>
    <property type="match status" value="1"/>
</dbReference>
<dbReference type="InterPro" id="IPR036770">
    <property type="entry name" value="Ankyrin_rpt-contain_sf"/>
</dbReference>
<dbReference type="PROSITE" id="PS50020">
    <property type="entry name" value="WW_DOMAIN_2"/>
    <property type="match status" value="3"/>
</dbReference>
<keyword evidence="4" id="KW-0732">Signal</keyword>
<dbReference type="Gene3D" id="2.20.70.10">
    <property type="match status" value="1"/>
</dbReference>
<dbReference type="PANTHER" id="PTHR24171">
    <property type="entry name" value="ANKYRIN REPEAT DOMAIN-CONTAINING PROTEIN 39-RELATED"/>
    <property type="match status" value="1"/>
</dbReference>
<evidence type="ECO:0000256" key="2">
    <source>
        <dbReference type="ARBA" id="ARBA00023043"/>
    </source>
</evidence>